<organism evidence="9">
    <name type="scientific">Candidatus Methylacidiphilum infernorum</name>
    <dbReference type="NCBI Taxonomy" id="511746"/>
    <lineage>
        <taxon>Bacteria</taxon>
        <taxon>Pseudomonadati</taxon>
        <taxon>Verrucomicrobiota</taxon>
        <taxon>Methylacidiphilae</taxon>
        <taxon>Methylacidiphilales</taxon>
        <taxon>Methylacidiphilaceae</taxon>
        <taxon>Methylacidiphilum (ex Ratnadevi et al. 2023)</taxon>
    </lineage>
</organism>
<dbReference type="EMBL" id="KU509325">
    <property type="protein sequence ID" value="ANC58124.1"/>
    <property type="molecule type" value="Genomic_DNA"/>
</dbReference>
<feature type="transmembrane region" description="Helical" evidence="7">
    <location>
        <begin position="109"/>
        <end position="126"/>
    </location>
</feature>
<feature type="transmembrane region" description="Helical" evidence="7">
    <location>
        <begin position="27"/>
        <end position="46"/>
    </location>
</feature>
<dbReference type="InterPro" id="IPR003918">
    <property type="entry name" value="NADH_UbQ_OxRdtase"/>
</dbReference>
<evidence type="ECO:0000259" key="8">
    <source>
        <dbReference type="Pfam" id="PF00361"/>
    </source>
</evidence>
<dbReference type="PRINTS" id="PR01437">
    <property type="entry name" value="NUOXDRDTASE4"/>
</dbReference>
<feature type="transmembrane region" description="Helical" evidence="7">
    <location>
        <begin position="6"/>
        <end position="22"/>
    </location>
</feature>
<dbReference type="PANTHER" id="PTHR43507:SF4">
    <property type="entry name" value="PROTON-TRANSLOCATING NADH-QUINONE OXIDOREDUCTASE, CHAIN M"/>
    <property type="match status" value="1"/>
</dbReference>
<dbReference type="GO" id="GO:0008137">
    <property type="term" value="F:NADH dehydrogenase (ubiquinone) activity"/>
    <property type="evidence" value="ECO:0007669"/>
    <property type="project" value="InterPro"/>
</dbReference>
<evidence type="ECO:0000256" key="7">
    <source>
        <dbReference type="SAM" id="Phobius"/>
    </source>
</evidence>
<evidence type="ECO:0000256" key="3">
    <source>
        <dbReference type="ARBA" id="ARBA00022692"/>
    </source>
</evidence>
<feature type="transmembrane region" description="Helical" evidence="7">
    <location>
        <begin position="277"/>
        <end position="296"/>
    </location>
</feature>
<feature type="transmembrane region" description="Helical" evidence="7">
    <location>
        <begin position="456"/>
        <end position="477"/>
    </location>
</feature>
<dbReference type="GO" id="GO:0015990">
    <property type="term" value="P:electron transport coupled proton transport"/>
    <property type="evidence" value="ECO:0007669"/>
    <property type="project" value="TreeGrafter"/>
</dbReference>
<dbReference type="GO" id="GO:0042773">
    <property type="term" value="P:ATP synthesis coupled electron transport"/>
    <property type="evidence" value="ECO:0007669"/>
    <property type="project" value="InterPro"/>
</dbReference>
<dbReference type="InterPro" id="IPR001750">
    <property type="entry name" value="ND/Mrp_TM"/>
</dbReference>
<dbReference type="Pfam" id="PF00361">
    <property type="entry name" value="Proton_antipo_M"/>
    <property type="match status" value="1"/>
</dbReference>
<keyword evidence="3 6" id="KW-0812">Transmembrane</keyword>
<dbReference type="PANTHER" id="PTHR43507">
    <property type="entry name" value="NADH-UBIQUINONE OXIDOREDUCTASE CHAIN 4"/>
    <property type="match status" value="1"/>
</dbReference>
<proteinExistence type="inferred from homology"/>
<evidence type="ECO:0000256" key="1">
    <source>
        <dbReference type="ARBA" id="ARBA00004127"/>
    </source>
</evidence>
<name>A0A1W5LCP4_9BACT</name>
<dbReference type="InterPro" id="IPR010227">
    <property type="entry name" value="NADH_Q_OxRdtase_chainM/4"/>
</dbReference>
<evidence type="ECO:0000256" key="6">
    <source>
        <dbReference type="RuleBase" id="RU000320"/>
    </source>
</evidence>
<evidence type="ECO:0000256" key="2">
    <source>
        <dbReference type="ARBA" id="ARBA00009025"/>
    </source>
</evidence>
<sequence>MSFVSVLLLVPLLAFVAMLFRVPARQVALWASLLNFLASLWLYFHYDPHLPGYQFVQDNRWIQLPALPEIHYHVGVDGINLPLVLLTTVVTLAAVIVSPRGIKREPEFYSYLLAISLGALGAFVSLDLFFFYIFHEFALVPTFLLIGIWGSENRQFVSLQITLYLIVGSMILLVGILALLVLLPPEARTFDIPTLVDYVRLHPLPIMKEPLAFGFLLVGFGTLVSLFPFYTWAPSGYAVAPTPAAMLHAGVLKKFGLYGLLRLAIPLLPGGLEHWKALLYALLLGNILYIGYVTIAQKELTTMLGYSSVMHMGYLFLGLATWNTIGLSGVVLLMVAHGLSIALLFALAGEIKDKTGEIKFSELGGLGQRMPFVSVAFILASFASIGVPGLANFAGELLIFFGSWKVQPWITALAIWGIVISAVYQLRAVQSVFFGKLPSHLKEVEDIQGIMRKFPYLLLMSFLLIIGMMPGSLLSVIKPTLEHYFSTP</sequence>
<accession>A0A1W5LCP4</accession>
<dbReference type="GO" id="GO:0048039">
    <property type="term" value="F:ubiquinone binding"/>
    <property type="evidence" value="ECO:0007669"/>
    <property type="project" value="TreeGrafter"/>
</dbReference>
<feature type="transmembrane region" description="Helical" evidence="7">
    <location>
        <begin position="406"/>
        <end position="426"/>
    </location>
</feature>
<dbReference type="GO" id="GO:0003954">
    <property type="term" value="F:NADH dehydrogenase activity"/>
    <property type="evidence" value="ECO:0007669"/>
    <property type="project" value="TreeGrafter"/>
</dbReference>
<feature type="transmembrane region" description="Helical" evidence="7">
    <location>
        <begin position="161"/>
        <end position="183"/>
    </location>
</feature>
<feature type="transmembrane region" description="Helical" evidence="7">
    <location>
        <begin position="211"/>
        <end position="233"/>
    </location>
</feature>
<evidence type="ECO:0000256" key="4">
    <source>
        <dbReference type="ARBA" id="ARBA00022989"/>
    </source>
</evidence>
<feature type="transmembrane region" description="Helical" evidence="7">
    <location>
        <begin position="303"/>
        <end position="325"/>
    </location>
</feature>
<dbReference type="GO" id="GO:0012505">
    <property type="term" value="C:endomembrane system"/>
    <property type="evidence" value="ECO:0007669"/>
    <property type="project" value="UniProtKB-SubCell"/>
</dbReference>
<gene>
    <name evidence="9" type="primary">nuoM</name>
</gene>
<dbReference type="NCBIfam" id="TIGR01972">
    <property type="entry name" value="NDH_I_M"/>
    <property type="match status" value="1"/>
</dbReference>
<comment type="subcellular location">
    <subcellularLocation>
        <location evidence="1">Endomembrane system</location>
        <topology evidence="1">Multi-pass membrane protein</topology>
    </subcellularLocation>
    <subcellularLocation>
        <location evidence="6">Membrane</location>
        <topology evidence="6">Multi-pass membrane protein</topology>
    </subcellularLocation>
</comment>
<reference evidence="9" key="1">
    <citation type="submission" date="2016-01" db="EMBL/GenBank/DDBJ databases">
        <title>Hydrogen oxidation by a methanotroph.</title>
        <authorList>
            <person name="Stott M.B."/>
        </authorList>
    </citation>
    <scope>NUCLEOTIDE SEQUENCE</scope>
    <source>
        <strain evidence="9">RTK17.1</strain>
    </source>
</reference>
<keyword evidence="4 7" id="KW-1133">Transmembrane helix</keyword>
<protein>
    <submittedName>
        <fullName evidence="9">NADH-quinone oxidoreductase subunit M</fullName>
    </submittedName>
</protein>
<feature type="transmembrane region" description="Helical" evidence="7">
    <location>
        <begin position="79"/>
        <end position="97"/>
    </location>
</feature>
<evidence type="ECO:0000313" key="9">
    <source>
        <dbReference type="EMBL" id="ANC58124.1"/>
    </source>
</evidence>
<feature type="domain" description="NADH:quinone oxidoreductase/Mrp antiporter transmembrane" evidence="8">
    <location>
        <begin position="125"/>
        <end position="420"/>
    </location>
</feature>
<keyword evidence="5 7" id="KW-0472">Membrane</keyword>
<feature type="transmembrane region" description="Helical" evidence="7">
    <location>
        <begin position="372"/>
        <end position="394"/>
    </location>
</feature>
<dbReference type="GO" id="GO:0016020">
    <property type="term" value="C:membrane"/>
    <property type="evidence" value="ECO:0007669"/>
    <property type="project" value="UniProtKB-SubCell"/>
</dbReference>
<dbReference type="AlphaFoldDB" id="A0A1W5LCP4"/>
<feature type="transmembrane region" description="Helical" evidence="7">
    <location>
        <begin position="331"/>
        <end position="351"/>
    </location>
</feature>
<comment type="similarity">
    <text evidence="2">Belongs to the complex I subunit 4 family.</text>
</comment>
<evidence type="ECO:0000256" key="5">
    <source>
        <dbReference type="ARBA" id="ARBA00023136"/>
    </source>
</evidence>